<dbReference type="Gene3D" id="1.25.40.10">
    <property type="entry name" value="Tetratricopeptide repeat domain"/>
    <property type="match status" value="1"/>
</dbReference>
<dbReference type="AlphaFoldDB" id="A0A9X1N7W4"/>
<dbReference type="EMBL" id="JAJOMB010000002">
    <property type="protein sequence ID" value="MCD5310097.1"/>
    <property type="molecule type" value="Genomic_DNA"/>
</dbReference>
<dbReference type="InterPro" id="IPR010982">
    <property type="entry name" value="Lambda_DNA-bd_dom_sf"/>
</dbReference>
<gene>
    <name evidence="1" type="ORF">LR394_04265</name>
</gene>
<dbReference type="GO" id="GO:0003677">
    <property type="term" value="F:DNA binding"/>
    <property type="evidence" value="ECO:0007669"/>
    <property type="project" value="InterPro"/>
</dbReference>
<dbReference type="SUPFAM" id="SSF48452">
    <property type="entry name" value="TPR-like"/>
    <property type="match status" value="1"/>
</dbReference>
<reference evidence="1" key="1">
    <citation type="submission" date="2021-11" db="EMBL/GenBank/DDBJ databases">
        <title>Streptomyces corallinus and Kineosporia corallina sp. nov., two new coral-derived marine actinobacteria.</title>
        <authorList>
            <person name="Buangrab K."/>
            <person name="Sutthacheep M."/>
            <person name="Yeemin T."/>
            <person name="Harunari E."/>
            <person name="Igarashi Y."/>
            <person name="Sripreechasak P."/>
            <person name="Kanchanasin P."/>
            <person name="Tanasupawat S."/>
            <person name="Phongsopitanun W."/>
        </authorList>
    </citation>
    <scope>NUCLEOTIDE SEQUENCE</scope>
    <source>
        <strain evidence="1">JCM 31032</strain>
    </source>
</reference>
<keyword evidence="2" id="KW-1185">Reference proteome</keyword>
<accession>A0A9X1N7W4</accession>
<sequence length="404" mass="43729">MIAVERWTGRETRALRRALRMTVIGFADHLGVAVRTVSNWEARGADIEPLPEMQAALDTALSRASRESVHRFQAFLGTGEQAEFDPAPLPEGRRGSVRPSLPVSAQVIDELTTLRASLVRSDSMLGPGRLIATVGEQVSNVQDMLGSARGDLRRRVFDLATLYAEFQGWLFEDAGQSVRSGAWTGRSVEWAQASENTDLAAYTLMRRAQQAAAGQESSLAIGLGEAAERRAGSAPRIRAAAAQQRAAGLAIEGDETGALQAMDQALDLVQEDPGAAPADQWSLAEWCTEGYVAAQRANVLITLGRAQEAVDSYERALTEWPQEYRRERGLHMARKSKALAMLRRIDEAVDVGSSALEIAVDTGSRRTLDELQAMTDVAADQDIADRRVIEFGESLVGAVQAGSQ</sequence>
<evidence type="ECO:0008006" key="3">
    <source>
        <dbReference type="Google" id="ProtNLM"/>
    </source>
</evidence>
<evidence type="ECO:0000313" key="2">
    <source>
        <dbReference type="Proteomes" id="UP001138997"/>
    </source>
</evidence>
<dbReference type="Proteomes" id="UP001138997">
    <property type="component" value="Unassembled WGS sequence"/>
</dbReference>
<evidence type="ECO:0000313" key="1">
    <source>
        <dbReference type="EMBL" id="MCD5310097.1"/>
    </source>
</evidence>
<name>A0A9X1N7W4_9ACTN</name>
<protein>
    <recommendedName>
        <fullName evidence="3">HTH cro/C1-type domain-containing protein</fullName>
    </recommendedName>
</protein>
<proteinExistence type="predicted"/>
<dbReference type="RefSeq" id="WP_231439025.1">
    <property type="nucleotide sequence ID" value="NZ_JAJOMB010000002.1"/>
</dbReference>
<dbReference type="InterPro" id="IPR011990">
    <property type="entry name" value="TPR-like_helical_dom_sf"/>
</dbReference>
<comment type="caution">
    <text evidence="1">The sequence shown here is derived from an EMBL/GenBank/DDBJ whole genome shotgun (WGS) entry which is preliminary data.</text>
</comment>
<organism evidence="1 2">
    <name type="scientific">Kineosporia babensis</name>
    <dbReference type="NCBI Taxonomy" id="499548"/>
    <lineage>
        <taxon>Bacteria</taxon>
        <taxon>Bacillati</taxon>
        <taxon>Actinomycetota</taxon>
        <taxon>Actinomycetes</taxon>
        <taxon>Kineosporiales</taxon>
        <taxon>Kineosporiaceae</taxon>
        <taxon>Kineosporia</taxon>
    </lineage>
</organism>
<dbReference type="Gene3D" id="1.10.260.40">
    <property type="entry name" value="lambda repressor-like DNA-binding domains"/>
    <property type="match status" value="1"/>
</dbReference>